<sequence length="240" mass="27928">MGAAFCVNNESALSVQANLSLCPLSTYAELVAIFLIPIEYNLRKFIKTLMNTRVAAEWSMLKTNDYEIPIAWNITWNLINKYKGFNCISVKKHWHLIFIIKLFAKLLPIGIFYYSENQPIIKSRIQDDVIFIIQKWSNTPEDTPKILNEKLNQILGLQHDNREFIDFCSLAKVKHSKQNKQQSKKNNLPDLQEDHIVAFDDISFELIPMQSENLLNKNLILSKCYRVEKKESSRSNVFTN</sequence>
<evidence type="ECO:0000256" key="1">
    <source>
        <dbReference type="SAM" id="Phobius"/>
    </source>
</evidence>
<reference evidence="2 3" key="1">
    <citation type="submission" date="2016-04" db="EMBL/GenBank/DDBJ databases">
        <title>Genome analyses suggest a sexual origin of heterokaryosis in a supposedly ancient asexual fungus.</title>
        <authorList>
            <person name="Ropars J."/>
            <person name="Sedzielewska K."/>
            <person name="Noel J."/>
            <person name="Charron P."/>
            <person name="Farinelli L."/>
            <person name="Marton T."/>
            <person name="Kruger M."/>
            <person name="Pelin A."/>
            <person name="Brachmann A."/>
            <person name="Corradi N."/>
        </authorList>
    </citation>
    <scope>NUCLEOTIDE SEQUENCE [LARGE SCALE GENOMIC DNA]</scope>
    <source>
        <strain evidence="2 3">A5</strain>
    </source>
</reference>
<dbReference type="VEuPathDB" id="FungiDB:RhiirFUN_010425"/>
<name>A0A2N0NVR6_9GLOM</name>
<dbReference type="AlphaFoldDB" id="A0A2N0NVR6"/>
<dbReference type="Proteomes" id="UP000232722">
    <property type="component" value="Unassembled WGS sequence"/>
</dbReference>
<accession>A0A2N0NVR6</accession>
<protein>
    <submittedName>
        <fullName evidence="2">Uncharacterized protein</fullName>
    </submittedName>
</protein>
<dbReference type="EMBL" id="LLXJ01002532">
    <property type="protein sequence ID" value="PKB98654.1"/>
    <property type="molecule type" value="Genomic_DNA"/>
</dbReference>
<evidence type="ECO:0000313" key="3">
    <source>
        <dbReference type="Proteomes" id="UP000232722"/>
    </source>
</evidence>
<keyword evidence="1" id="KW-0812">Transmembrane</keyword>
<proteinExistence type="predicted"/>
<organism evidence="2 3">
    <name type="scientific">Rhizophagus irregularis</name>
    <dbReference type="NCBI Taxonomy" id="588596"/>
    <lineage>
        <taxon>Eukaryota</taxon>
        <taxon>Fungi</taxon>
        <taxon>Fungi incertae sedis</taxon>
        <taxon>Mucoromycota</taxon>
        <taxon>Glomeromycotina</taxon>
        <taxon>Glomeromycetes</taxon>
        <taxon>Glomerales</taxon>
        <taxon>Glomeraceae</taxon>
        <taxon>Rhizophagus</taxon>
    </lineage>
</organism>
<keyword evidence="1" id="KW-0472">Membrane</keyword>
<feature type="transmembrane region" description="Helical" evidence="1">
    <location>
        <begin position="94"/>
        <end position="114"/>
    </location>
</feature>
<gene>
    <name evidence="2" type="ORF">RhiirA5_431025</name>
</gene>
<feature type="transmembrane region" description="Helical" evidence="1">
    <location>
        <begin position="24"/>
        <end position="42"/>
    </location>
</feature>
<reference evidence="2 3" key="2">
    <citation type="submission" date="2017-09" db="EMBL/GenBank/DDBJ databases">
        <title>Extensive intraspecific genome diversity in a model arbuscular mycorrhizal fungus.</title>
        <authorList>
            <person name="Chen E.C."/>
            <person name="Morin E."/>
            <person name="Beaudet D."/>
            <person name="Noel J."/>
            <person name="Ndikumana S."/>
            <person name="Charron P."/>
            <person name="St-Onge C."/>
            <person name="Giorgi J."/>
            <person name="Grigoriev I.V."/>
            <person name="Roux C."/>
            <person name="Martin F.M."/>
            <person name="Corradi N."/>
        </authorList>
    </citation>
    <scope>NUCLEOTIDE SEQUENCE [LARGE SCALE GENOMIC DNA]</scope>
    <source>
        <strain evidence="2 3">A5</strain>
    </source>
</reference>
<dbReference type="VEuPathDB" id="FungiDB:RhiirA1_542916"/>
<keyword evidence="1" id="KW-1133">Transmembrane helix</keyword>
<evidence type="ECO:0000313" key="2">
    <source>
        <dbReference type="EMBL" id="PKB98654.1"/>
    </source>
</evidence>
<comment type="caution">
    <text evidence="2">The sequence shown here is derived from an EMBL/GenBank/DDBJ whole genome shotgun (WGS) entry which is preliminary data.</text>
</comment>